<feature type="transmembrane region" description="Helical" evidence="1">
    <location>
        <begin position="78"/>
        <end position="108"/>
    </location>
</feature>
<feature type="transmembrane region" description="Helical" evidence="1">
    <location>
        <begin position="320"/>
        <end position="339"/>
    </location>
</feature>
<proteinExistence type="predicted"/>
<keyword evidence="1" id="KW-0812">Transmembrane</keyword>
<dbReference type="PANTHER" id="PTHR30590">
    <property type="entry name" value="INNER MEMBRANE PROTEIN"/>
    <property type="match status" value="1"/>
</dbReference>
<dbReference type="EMBL" id="JACXYU010000022">
    <property type="protein sequence ID" value="MBD3934933.1"/>
    <property type="molecule type" value="Genomic_DNA"/>
</dbReference>
<feature type="transmembrane region" description="Helical" evidence="1">
    <location>
        <begin position="295"/>
        <end position="314"/>
    </location>
</feature>
<sequence>MVNITYLASTYHGGAVPDPAFTGAVDHVTRFLVTMLFEAKFYLLFSFLFGYGFTLQLNSAARSGARFTPRFLRRLGGLYVLGTLHAVLLFPGDILTTYAVLGLVLLWLRRLSPAAAVRIAVGLFACAALLYLALGTYLAATGAGGPAPAEVAAASEQAAEALRGTPAEVVGAHLDQLPDVAFLLLFFQMPAALACYLLGLAAGRRELLAVITRHRRTLARVQWVGYPVGLAGGAFYAYASLHRGDDAAHLLALGVDMITAPVLAAAYGATVLRLLSTLRGRRLRRVLAPVGTMTLTHYLTQSLVCALLFTGYGAALVNRVSPLMLVAAAVALFGAQALASRRWLRRHRYGPAEWLLRAVTLGARPPGRGRHATRPGGGSGTGA</sequence>
<keyword evidence="1" id="KW-1133">Transmembrane helix</keyword>
<evidence type="ECO:0000256" key="1">
    <source>
        <dbReference type="SAM" id="Phobius"/>
    </source>
</evidence>
<accession>A0A927IDB6</accession>
<dbReference type="AlphaFoldDB" id="A0A927IDB6"/>
<reference evidence="3" key="1">
    <citation type="submission" date="2020-09" db="EMBL/GenBank/DDBJ databases">
        <title>Secondary metabolite and genome analysis of marine Streptomyces chumphonensis KK1-2T.</title>
        <authorList>
            <person name="Phongsopitanun W."/>
            <person name="Kanchanasin P."/>
            <person name="Pittayakhajonwut P."/>
            <person name="Suwanborirux K."/>
            <person name="Tanasupawat S."/>
        </authorList>
    </citation>
    <scope>NUCLEOTIDE SEQUENCE</scope>
    <source>
        <strain evidence="3">KK1-2</strain>
    </source>
</reference>
<keyword evidence="4" id="KW-1185">Reference proteome</keyword>
<evidence type="ECO:0000313" key="3">
    <source>
        <dbReference type="EMBL" id="MBD3934933.1"/>
    </source>
</evidence>
<feature type="domain" description="DUF418" evidence="2">
    <location>
        <begin position="202"/>
        <end position="362"/>
    </location>
</feature>
<dbReference type="Proteomes" id="UP000632289">
    <property type="component" value="Unassembled WGS sequence"/>
</dbReference>
<evidence type="ECO:0000259" key="2">
    <source>
        <dbReference type="Pfam" id="PF04235"/>
    </source>
</evidence>
<feature type="transmembrane region" description="Helical" evidence="1">
    <location>
        <begin position="247"/>
        <end position="275"/>
    </location>
</feature>
<feature type="transmembrane region" description="Helical" evidence="1">
    <location>
        <begin position="120"/>
        <end position="140"/>
    </location>
</feature>
<comment type="caution">
    <text evidence="3">The sequence shown here is derived from an EMBL/GenBank/DDBJ whole genome shotgun (WGS) entry which is preliminary data.</text>
</comment>
<protein>
    <submittedName>
        <fullName evidence="3">DUF418 domain-containing protein</fullName>
    </submittedName>
</protein>
<feature type="transmembrane region" description="Helical" evidence="1">
    <location>
        <begin position="180"/>
        <end position="202"/>
    </location>
</feature>
<evidence type="ECO:0000313" key="4">
    <source>
        <dbReference type="Proteomes" id="UP000632289"/>
    </source>
</evidence>
<feature type="transmembrane region" description="Helical" evidence="1">
    <location>
        <begin position="223"/>
        <end position="241"/>
    </location>
</feature>
<dbReference type="Pfam" id="PF04235">
    <property type="entry name" value="DUF418"/>
    <property type="match status" value="1"/>
</dbReference>
<gene>
    <name evidence="3" type="ORF">IF129_25655</name>
</gene>
<organism evidence="3 4">
    <name type="scientific">Streptomyces chumphonensis</name>
    <dbReference type="NCBI Taxonomy" id="1214925"/>
    <lineage>
        <taxon>Bacteria</taxon>
        <taxon>Bacillati</taxon>
        <taxon>Actinomycetota</taxon>
        <taxon>Actinomycetes</taxon>
        <taxon>Kitasatosporales</taxon>
        <taxon>Streptomycetaceae</taxon>
        <taxon>Streptomyces</taxon>
    </lineage>
</organism>
<dbReference type="InterPro" id="IPR052529">
    <property type="entry name" value="Bact_Transport_Assoc"/>
</dbReference>
<feature type="transmembrane region" description="Helical" evidence="1">
    <location>
        <begin position="41"/>
        <end position="58"/>
    </location>
</feature>
<name>A0A927IDB6_9ACTN</name>
<dbReference type="PANTHER" id="PTHR30590:SF2">
    <property type="entry name" value="INNER MEMBRANE PROTEIN"/>
    <property type="match status" value="1"/>
</dbReference>
<keyword evidence="1" id="KW-0472">Membrane</keyword>
<dbReference type="InterPro" id="IPR007349">
    <property type="entry name" value="DUF418"/>
</dbReference>